<dbReference type="NCBIfam" id="TIGR02531">
    <property type="entry name" value="yecD_yerC"/>
    <property type="match status" value="1"/>
</dbReference>
<dbReference type="EMBL" id="LGTO01000007">
    <property type="protein sequence ID" value="KNE19156.1"/>
    <property type="molecule type" value="Genomic_DNA"/>
</dbReference>
<proteinExistence type="predicted"/>
<dbReference type="RefSeq" id="WP_050351663.1">
    <property type="nucleotide sequence ID" value="NZ_BOSN01000006.1"/>
</dbReference>
<name>A0A0L0QKR8_VIRPA</name>
<dbReference type="Pfam" id="PF01371">
    <property type="entry name" value="Trp_repressor"/>
    <property type="match status" value="1"/>
</dbReference>
<dbReference type="SUPFAM" id="SSF48295">
    <property type="entry name" value="TrpR-like"/>
    <property type="match status" value="1"/>
</dbReference>
<reference evidence="2" key="1">
    <citation type="submission" date="2015-07" db="EMBL/GenBank/DDBJ databases">
        <title>Fjat-10053 dsm26.</title>
        <authorList>
            <person name="Liu B."/>
            <person name="Wang J."/>
            <person name="Zhu Y."/>
            <person name="Liu G."/>
            <person name="Chen Q."/>
            <person name="Chen Z."/>
            <person name="Lan J."/>
            <person name="Che J."/>
            <person name="Ge C."/>
            <person name="Shi H."/>
            <person name="Pan Z."/>
            <person name="Liu X."/>
        </authorList>
    </citation>
    <scope>NUCLEOTIDE SEQUENCE [LARGE SCALE GENOMIC DNA]</scope>
    <source>
        <strain evidence="2">DSM 26</strain>
    </source>
</reference>
<dbReference type="Proteomes" id="UP000036780">
    <property type="component" value="Unassembled WGS sequence"/>
</dbReference>
<dbReference type="GeneID" id="66872193"/>
<dbReference type="PIRSF" id="PIRSF012508">
    <property type="entry name" value="YerC"/>
    <property type="match status" value="1"/>
</dbReference>
<dbReference type="GO" id="GO:0003700">
    <property type="term" value="F:DNA-binding transcription factor activity"/>
    <property type="evidence" value="ECO:0007669"/>
    <property type="project" value="InterPro"/>
</dbReference>
<evidence type="ECO:0000313" key="1">
    <source>
        <dbReference type="EMBL" id="KNE19156.1"/>
    </source>
</evidence>
<dbReference type="GO" id="GO:0043565">
    <property type="term" value="F:sequence-specific DNA binding"/>
    <property type="evidence" value="ECO:0007669"/>
    <property type="project" value="InterPro"/>
</dbReference>
<protein>
    <submittedName>
        <fullName evidence="1">Transcriptional regulator</fullName>
    </submittedName>
</protein>
<dbReference type="InterPro" id="IPR000831">
    <property type="entry name" value="Trp_repress"/>
</dbReference>
<dbReference type="InterPro" id="IPR010921">
    <property type="entry name" value="Trp_repressor/repl_initiator"/>
</dbReference>
<dbReference type="PANTHER" id="PTHR40080:SF1">
    <property type="entry name" value="TRPR-LIKE PROTEIN YERC_YECD"/>
    <property type="match status" value="1"/>
</dbReference>
<accession>A0A0L0QKR8</accession>
<dbReference type="InterPro" id="IPR038116">
    <property type="entry name" value="TrpR-like_sf"/>
</dbReference>
<gene>
    <name evidence="1" type="ORF">AFK71_11455</name>
</gene>
<comment type="caution">
    <text evidence="1">The sequence shown here is derived from an EMBL/GenBank/DDBJ whole genome shotgun (WGS) entry which is preliminary data.</text>
</comment>
<dbReference type="InterPro" id="IPR013368">
    <property type="entry name" value="YecD_YerC"/>
</dbReference>
<organism evidence="1 2">
    <name type="scientific">Virgibacillus pantothenticus</name>
    <dbReference type="NCBI Taxonomy" id="1473"/>
    <lineage>
        <taxon>Bacteria</taxon>
        <taxon>Bacillati</taxon>
        <taxon>Bacillota</taxon>
        <taxon>Bacilli</taxon>
        <taxon>Bacillales</taxon>
        <taxon>Bacillaceae</taxon>
        <taxon>Virgibacillus</taxon>
    </lineage>
</organism>
<dbReference type="Gene3D" id="1.10.1270.10">
    <property type="entry name" value="TrpR-like"/>
    <property type="match status" value="1"/>
</dbReference>
<dbReference type="PATRIC" id="fig|1473.5.peg.827"/>
<dbReference type="AlphaFoldDB" id="A0A0L0QKR8"/>
<dbReference type="OrthoDB" id="2874807at2"/>
<keyword evidence="2" id="KW-1185">Reference proteome</keyword>
<evidence type="ECO:0000313" key="2">
    <source>
        <dbReference type="Proteomes" id="UP000036780"/>
    </source>
</evidence>
<sequence>MLIDEIRGEELDEFFEAFLALETIEDCYSFFDDLCTVNEVKAMLQRFRVAKMLYNDNTYCQIEVETGASTATISRTKRSLYHGNNMYDILFKRMKKNKEK</sequence>
<dbReference type="PANTHER" id="PTHR40080">
    <property type="entry name" value="LMO1763 PROTEIN"/>
    <property type="match status" value="1"/>
</dbReference>